<name>A0A090QN31_9GAMM</name>
<evidence type="ECO:0000313" key="2">
    <source>
        <dbReference type="Proteomes" id="UP000029227"/>
    </source>
</evidence>
<gene>
    <name evidence="1" type="ORF">JCM19237_6542</name>
</gene>
<dbReference type="STRING" id="754436.JCM19237_6542"/>
<accession>A0A090QN31</accession>
<protein>
    <submittedName>
        <fullName evidence="1">Uncharacterized protein</fullName>
    </submittedName>
</protein>
<sequence>MDNRLLQFAMKNVAKKHPERMNYHVINQEYDKGARFYE</sequence>
<reference evidence="1 2" key="1">
    <citation type="journal article" date="2014" name="Genome Announc.">
        <title>Draft Genome Sequences of Two Vibrionaceae Species, Vibrio ponticus C121 and Photobacterium aphoticum C119, Isolated as Coral Reef Microbiota.</title>
        <authorList>
            <person name="Al-saari N."/>
            <person name="Meirelles P.M."/>
            <person name="Mino S."/>
            <person name="Suda W."/>
            <person name="Oshima K."/>
            <person name="Hattori M."/>
            <person name="Ohkuma M."/>
            <person name="Thompson F.L."/>
            <person name="Gomez-Gil B."/>
            <person name="Sawabe T."/>
            <person name="Sawabe T."/>
        </authorList>
    </citation>
    <scope>NUCLEOTIDE SEQUENCE [LARGE SCALE GENOMIC DNA]</scope>
    <source>
        <strain evidence="1 2">JCM 19237</strain>
    </source>
</reference>
<dbReference type="EMBL" id="BBMN01000002">
    <property type="protein sequence ID" value="GAL03648.1"/>
    <property type="molecule type" value="Genomic_DNA"/>
</dbReference>
<evidence type="ECO:0000313" key="1">
    <source>
        <dbReference type="EMBL" id="GAL03648.1"/>
    </source>
</evidence>
<organism evidence="1 2">
    <name type="scientific">Photobacterium aphoticum</name>
    <dbReference type="NCBI Taxonomy" id="754436"/>
    <lineage>
        <taxon>Bacteria</taxon>
        <taxon>Pseudomonadati</taxon>
        <taxon>Pseudomonadota</taxon>
        <taxon>Gammaproteobacteria</taxon>
        <taxon>Vibrionales</taxon>
        <taxon>Vibrionaceae</taxon>
        <taxon>Photobacterium</taxon>
    </lineage>
</organism>
<dbReference type="AlphaFoldDB" id="A0A090QN31"/>
<dbReference type="Proteomes" id="UP000029227">
    <property type="component" value="Unassembled WGS sequence"/>
</dbReference>
<proteinExistence type="predicted"/>
<comment type="caution">
    <text evidence="1">The sequence shown here is derived from an EMBL/GenBank/DDBJ whole genome shotgun (WGS) entry which is preliminary data.</text>
</comment>